<protein>
    <submittedName>
        <fullName evidence="1">Uncharacterized protein</fullName>
    </submittedName>
</protein>
<accession>A0A6A6GRS2</accession>
<organism evidence="1 2">
    <name type="scientific">Viridothelium virens</name>
    <name type="common">Speckled blister lichen</name>
    <name type="synonym">Trypethelium virens</name>
    <dbReference type="NCBI Taxonomy" id="1048519"/>
    <lineage>
        <taxon>Eukaryota</taxon>
        <taxon>Fungi</taxon>
        <taxon>Dikarya</taxon>
        <taxon>Ascomycota</taxon>
        <taxon>Pezizomycotina</taxon>
        <taxon>Dothideomycetes</taxon>
        <taxon>Dothideomycetes incertae sedis</taxon>
        <taxon>Trypetheliales</taxon>
        <taxon>Trypetheliaceae</taxon>
        <taxon>Viridothelium</taxon>
    </lineage>
</organism>
<sequence>MAAPAAPAAPAPPVAAVLAASLFRPGPAPILGIGGQQLAPLTYNPQGLTVLAMPGVDILFVRQVQIGITPKRIAKAQPSIINALLIQSRGQ</sequence>
<keyword evidence="2" id="KW-1185">Reference proteome</keyword>
<dbReference type="AlphaFoldDB" id="A0A6A6GRS2"/>
<proteinExistence type="predicted"/>
<gene>
    <name evidence="1" type="ORF">EV356DRAFT_571886</name>
</gene>
<evidence type="ECO:0000313" key="1">
    <source>
        <dbReference type="EMBL" id="KAF2228377.1"/>
    </source>
</evidence>
<dbReference type="Proteomes" id="UP000800092">
    <property type="component" value="Unassembled WGS sequence"/>
</dbReference>
<dbReference type="EMBL" id="ML992071">
    <property type="protein sequence ID" value="KAF2228377.1"/>
    <property type="molecule type" value="Genomic_DNA"/>
</dbReference>
<reference evidence="1" key="1">
    <citation type="journal article" date="2020" name="Stud. Mycol.">
        <title>101 Dothideomycetes genomes: a test case for predicting lifestyles and emergence of pathogens.</title>
        <authorList>
            <person name="Haridas S."/>
            <person name="Albert R."/>
            <person name="Binder M."/>
            <person name="Bloem J."/>
            <person name="Labutti K."/>
            <person name="Salamov A."/>
            <person name="Andreopoulos B."/>
            <person name="Baker S."/>
            <person name="Barry K."/>
            <person name="Bills G."/>
            <person name="Bluhm B."/>
            <person name="Cannon C."/>
            <person name="Castanera R."/>
            <person name="Culley D."/>
            <person name="Daum C."/>
            <person name="Ezra D."/>
            <person name="Gonzalez J."/>
            <person name="Henrissat B."/>
            <person name="Kuo A."/>
            <person name="Liang C."/>
            <person name="Lipzen A."/>
            <person name="Lutzoni F."/>
            <person name="Magnuson J."/>
            <person name="Mondo S."/>
            <person name="Nolan M."/>
            <person name="Ohm R."/>
            <person name="Pangilinan J."/>
            <person name="Park H.-J."/>
            <person name="Ramirez L."/>
            <person name="Alfaro M."/>
            <person name="Sun H."/>
            <person name="Tritt A."/>
            <person name="Yoshinaga Y."/>
            <person name="Zwiers L.-H."/>
            <person name="Turgeon B."/>
            <person name="Goodwin S."/>
            <person name="Spatafora J."/>
            <person name="Crous P."/>
            <person name="Grigoriev I."/>
        </authorList>
    </citation>
    <scope>NUCLEOTIDE SEQUENCE</scope>
    <source>
        <strain evidence="1">Tuck. ex Michener</strain>
    </source>
</reference>
<evidence type="ECO:0000313" key="2">
    <source>
        <dbReference type="Proteomes" id="UP000800092"/>
    </source>
</evidence>
<name>A0A6A6GRS2_VIRVR</name>